<keyword evidence="1 4" id="KW-0808">Transferase</keyword>
<evidence type="ECO:0000259" key="3">
    <source>
        <dbReference type="PROSITE" id="PS51186"/>
    </source>
</evidence>
<keyword evidence="2" id="KW-0012">Acyltransferase</keyword>
<name>A0A0M0LI25_9BACI</name>
<dbReference type="Gene3D" id="3.40.630.30">
    <property type="match status" value="1"/>
</dbReference>
<dbReference type="STRING" id="284581.AMD01_00940"/>
<dbReference type="Pfam" id="PF00583">
    <property type="entry name" value="Acetyltransf_1"/>
    <property type="match status" value="1"/>
</dbReference>
<reference evidence="5" key="1">
    <citation type="submission" date="2015-08" db="EMBL/GenBank/DDBJ databases">
        <title>Fjat-14210 dsm16467.</title>
        <authorList>
            <person name="Liu B."/>
            <person name="Wang J."/>
            <person name="Zhu Y."/>
            <person name="Liu G."/>
            <person name="Chen Q."/>
            <person name="Chen Z."/>
            <person name="Lan J."/>
            <person name="Che J."/>
            <person name="Ge C."/>
            <person name="Shi H."/>
            <person name="Pan Z."/>
            <person name="Liu X."/>
        </authorList>
    </citation>
    <scope>NUCLEOTIDE SEQUENCE [LARGE SCALE GENOMIC DNA]</scope>
    <source>
        <strain evidence="5">DSM 16467</strain>
    </source>
</reference>
<dbReference type="RefSeq" id="WP_053399509.1">
    <property type="nucleotide sequence ID" value="NZ_CP061868.1"/>
</dbReference>
<dbReference type="CDD" id="cd04301">
    <property type="entry name" value="NAT_SF"/>
    <property type="match status" value="1"/>
</dbReference>
<evidence type="ECO:0000313" key="4">
    <source>
        <dbReference type="EMBL" id="KOO50358.1"/>
    </source>
</evidence>
<dbReference type="SUPFAM" id="SSF55729">
    <property type="entry name" value="Acyl-CoA N-acyltransferases (Nat)"/>
    <property type="match status" value="1"/>
</dbReference>
<sequence>MMITYRPANTQDYHEVNKLLSDTQRLHAEMLPMNFEKNATVLSPTQYQSMLFYSTNDILVAVYNQEIVGVSVVELMYTPAVNQYPPRYTAYIQYFGVHRDHRHRGIGKQLFHVSKEWAKQKGASDLQLTVWSVNNNAVKFYEGVGMHELNKLMTIPLHE</sequence>
<comment type="caution">
    <text evidence="4">The sequence shown here is derived from an EMBL/GenBank/DDBJ whole genome shotgun (WGS) entry which is preliminary data.</text>
</comment>
<gene>
    <name evidence="4" type="ORF">AMD01_00940</name>
</gene>
<dbReference type="InterPro" id="IPR000182">
    <property type="entry name" value="GNAT_dom"/>
</dbReference>
<dbReference type="PATRIC" id="fig|284581.3.peg.435"/>
<dbReference type="PANTHER" id="PTHR43800">
    <property type="entry name" value="PEPTIDYL-LYSINE N-ACETYLTRANSFERASE YJAB"/>
    <property type="match status" value="1"/>
</dbReference>
<dbReference type="PANTHER" id="PTHR43800:SF1">
    <property type="entry name" value="PEPTIDYL-LYSINE N-ACETYLTRANSFERASE YJAB"/>
    <property type="match status" value="1"/>
</dbReference>
<evidence type="ECO:0000256" key="1">
    <source>
        <dbReference type="ARBA" id="ARBA00022679"/>
    </source>
</evidence>
<evidence type="ECO:0000313" key="5">
    <source>
        <dbReference type="Proteomes" id="UP000037558"/>
    </source>
</evidence>
<proteinExistence type="predicted"/>
<dbReference type="PROSITE" id="PS51186">
    <property type="entry name" value="GNAT"/>
    <property type="match status" value="1"/>
</dbReference>
<dbReference type="GO" id="GO:0016747">
    <property type="term" value="F:acyltransferase activity, transferring groups other than amino-acyl groups"/>
    <property type="evidence" value="ECO:0007669"/>
    <property type="project" value="InterPro"/>
</dbReference>
<dbReference type="AlphaFoldDB" id="A0A0M0LI25"/>
<accession>A0A0M0LI25</accession>
<feature type="domain" description="N-acetyltransferase" evidence="3">
    <location>
        <begin position="3"/>
        <end position="159"/>
    </location>
</feature>
<evidence type="ECO:0000256" key="2">
    <source>
        <dbReference type="ARBA" id="ARBA00023315"/>
    </source>
</evidence>
<keyword evidence="5" id="KW-1185">Reference proteome</keyword>
<dbReference type="InterPro" id="IPR016181">
    <property type="entry name" value="Acyl_CoA_acyltransferase"/>
</dbReference>
<dbReference type="OrthoDB" id="9805924at2"/>
<protein>
    <submittedName>
        <fullName evidence="4">GNAT family acetyltransferase</fullName>
    </submittedName>
</protein>
<dbReference type="Proteomes" id="UP000037558">
    <property type="component" value="Unassembled WGS sequence"/>
</dbReference>
<organism evidence="4 5">
    <name type="scientific">Priestia koreensis</name>
    <dbReference type="NCBI Taxonomy" id="284581"/>
    <lineage>
        <taxon>Bacteria</taxon>
        <taxon>Bacillati</taxon>
        <taxon>Bacillota</taxon>
        <taxon>Bacilli</taxon>
        <taxon>Bacillales</taxon>
        <taxon>Bacillaceae</taxon>
        <taxon>Priestia</taxon>
    </lineage>
</organism>
<dbReference type="EMBL" id="LILC01000002">
    <property type="protein sequence ID" value="KOO50358.1"/>
    <property type="molecule type" value="Genomic_DNA"/>
</dbReference>